<keyword evidence="1" id="KW-0472">Membrane</keyword>
<protein>
    <submittedName>
        <fullName evidence="2">Putative membrane protein</fullName>
    </submittedName>
</protein>
<dbReference type="EMBL" id="HE971709">
    <property type="protein sequence ID" value="CCK28638.1"/>
    <property type="molecule type" value="Genomic_DNA"/>
</dbReference>
<keyword evidence="1" id="KW-0812">Transmembrane</keyword>
<dbReference type="InterPro" id="IPR057702">
    <property type="entry name" value="DUF7942"/>
</dbReference>
<dbReference type="KEGG" id="sdv:BN159_4259"/>
<evidence type="ECO:0000313" key="3">
    <source>
        <dbReference type="Proteomes" id="UP000008043"/>
    </source>
</evidence>
<gene>
    <name evidence="2" type="ORF">BN159_4259</name>
</gene>
<organism evidence="2 3">
    <name type="scientific">Streptomyces davaonensis (strain DSM 101723 / JCM 4913 / KCC S-0913 / 768)</name>
    <dbReference type="NCBI Taxonomy" id="1214101"/>
    <lineage>
        <taxon>Bacteria</taxon>
        <taxon>Bacillati</taxon>
        <taxon>Actinomycetota</taxon>
        <taxon>Actinomycetes</taxon>
        <taxon>Kitasatosporales</taxon>
        <taxon>Streptomycetaceae</taxon>
        <taxon>Streptomyces</taxon>
    </lineage>
</organism>
<name>K4R5K4_STRDJ</name>
<feature type="transmembrane region" description="Helical" evidence="1">
    <location>
        <begin position="44"/>
        <end position="62"/>
    </location>
</feature>
<evidence type="ECO:0000256" key="1">
    <source>
        <dbReference type="SAM" id="Phobius"/>
    </source>
</evidence>
<dbReference type="PATRIC" id="fig|1214101.3.peg.4313"/>
<feature type="transmembrane region" description="Helical" evidence="1">
    <location>
        <begin position="74"/>
        <end position="99"/>
    </location>
</feature>
<proteinExistence type="predicted"/>
<dbReference type="HOGENOM" id="CLU_2156863_0_0_11"/>
<dbReference type="RefSeq" id="WP_015658988.1">
    <property type="nucleotide sequence ID" value="NC_020504.1"/>
</dbReference>
<feature type="transmembrane region" description="Helical" evidence="1">
    <location>
        <begin position="20"/>
        <end position="37"/>
    </location>
</feature>
<evidence type="ECO:0000313" key="2">
    <source>
        <dbReference type="EMBL" id="CCK28638.1"/>
    </source>
</evidence>
<accession>K4R5K4</accession>
<dbReference type="Pfam" id="PF25637">
    <property type="entry name" value="DUF7942"/>
    <property type="match status" value="1"/>
</dbReference>
<dbReference type="STRING" id="1214101.BN159_4259"/>
<dbReference type="AlphaFoldDB" id="K4R5K4"/>
<reference evidence="2 3" key="1">
    <citation type="journal article" date="2012" name="J. Bacteriol.">
        <title>Genome sequence of the bacterium Streptomyces davawensis JCM 4913 and heterologous production of the unique antibiotic roseoflavin.</title>
        <authorList>
            <person name="Jankowitsch F."/>
            <person name="Schwarz J."/>
            <person name="Ruckert C."/>
            <person name="Gust B."/>
            <person name="Szczepanowski R."/>
            <person name="Blom J."/>
            <person name="Pelzer S."/>
            <person name="Kalinowski J."/>
            <person name="Mack M."/>
        </authorList>
    </citation>
    <scope>NUCLEOTIDE SEQUENCE [LARGE SCALE GENOMIC DNA]</scope>
    <source>
        <strain evidence="3">DSM 101723 / JCM 4913 / KCC S-0913 / 768</strain>
    </source>
</reference>
<keyword evidence="1" id="KW-1133">Transmembrane helix</keyword>
<keyword evidence="3" id="KW-1185">Reference proteome</keyword>
<dbReference type="Proteomes" id="UP000008043">
    <property type="component" value="Chromosome"/>
</dbReference>
<sequence length="111" mass="11562">MPKDSGLRRLLALATDTWPARGYWALFAASVGAAFVAPDSLLASVHLLLTAPWAGLAILVPIDPGADADTAVQALALSGWAVWLLLCALVNAAAFGALTHHIRDSRAARHA</sequence>
<dbReference type="NCBIfam" id="NF046119">
    <property type="entry name" value="memb_SCO4225"/>
    <property type="match status" value="1"/>
</dbReference>